<dbReference type="GO" id="GO:0003723">
    <property type="term" value="F:RNA binding"/>
    <property type="evidence" value="ECO:0007669"/>
    <property type="project" value="InterPro"/>
</dbReference>
<dbReference type="Pfam" id="PF00588">
    <property type="entry name" value="SpoU_methylase"/>
    <property type="match status" value="1"/>
</dbReference>
<dbReference type="SUPFAM" id="SSF55315">
    <property type="entry name" value="L30e-like"/>
    <property type="match status" value="1"/>
</dbReference>
<reference evidence="5" key="1">
    <citation type="journal article" date="2020" name="mSystems">
        <title>Genome- and Community-Level Interaction Insights into Carbon Utilization and Element Cycling Functions of Hydrothermarchaeota in Hydrothermal Sediment.</title>
        <authorList>
            <person name="Zhou Z."/>
            <person name="Liu Y."/>
            <person name="Xu W."/>
            <person name="Pan J."/>
            <person name="Luo Z.H."/>
            <person name="Li M."/>
        </authorList>
    </citation>
    <scope>NUCLEOTIDE SEQUENCE [LARGE SCALE GENOMIC DNA]</scope>
    <source>
        <strain evidence="5">HyVt-456</strain>
    </source>
</reference>
<name>A0A7V1PVF0_CALAY</name>
<dbReference type="GO" id="GO:0005737">
    <property type="term" value="C:cytoplasm"/>
    <property type="evidence" value="ECO:0007669"/>
    <property type="project" value="UniProtKB-ARBA"/>
</dbReference>
<organism evidence="5">
    <name type="scientific">Caldithrix abyssi</name>
    <dbReference type="NCBI Taxonomy" id="187145"/>
    <lineage>
        <taxon>Bacteria</taxon>
        <taxon>Pseudomonadati</taxon>
        <taxon>Calditrichota</taxon>
        <taxon>Calditrichia</taxon>
        <taxon>Calditrichales</taxon>
        <taxon>Calditrichaceae</taxon>
        <taxon>Caldithrix</taxon>
    </lineage>
</organism>
<evidence type="ECO:0000256" key="2">
    <source>
        <dbReference type="ARBA" id="ARBA00022603"/>
    </source>
</evidence>
<comment type="similarity">
    <text evidence="1">Belongs to the class IV-like SAM-binding methyltransferase superfamily. RNA methyltransferase TrmH family.</text>
</comment>
<gene>
    <name evidence="5" type="ORF">ENJ10_11590</name>
</gene>
<comment type="caution">
    <text evidence="5">The sequence shown here is derived from an EMBL/GenBank/DDBJ whole genome shotgun (WGS) entry which is preliminary data.</text>
</comment>
<feature type="domain" description="RNA 2-O ribose methyltransferase substrate binding" evidence="4">
    <location>
        <begin position="29"/>
        <end position="97"/>
    </location>
</feature>
<dbReference type="SMART" id="SM00967">
    <property type="entry name" value="SpoU_sub_bind"/>
    <property type="match status" value="1"/>
</dbReference>
<evidence type="ECO:0000313" key="5">
    <source>
        <dbReference type="EMBL" id="HED11322.1"/>
    </source>
</evidence>
<dbReference type="Gene3D" id="3.30.1330.30">
    <property type="match status" value="1"/>
</dbReference>
<dbReference type="GO" id="GO:0008173">
    <property type="term" value="F:RNA methyltransferase activity"/>
    <property type="evidence" value="ECO:0007669"/>
    <property type="project" value="InterPro"/>
</dbReference>
<protein>
    <submittedName>
        <fullName evidence="5">RNA methyltransferase</fullName>
    </submittedName>
</protein>
<evidence type="ECO:0000259" key="4">
    <source>
        <dbReference type="SMART" id="SM00967"/>
    </source>
</evidence>
<keyword evidence="3" id="KW-0808">Transferase</keyword>
<dbReference type="GO" id="GO:0006396">
    <property type="term" value="P:RNA processing"/>
    <property type="evidence" value="ECO:0007669"/>
    <property type="project" value="InterPro"/>
</dbReference>
<dbReference type="PANTHER" id="PTHR43191:SF2">
    <property type="entry name" value="RRNA METHYLTRANSFERASE 3, MITOCHONDRIAL"/>
    <property type="match status" value="1"/>
</dbReference>
<dbReference type="PANTHER" id="PTHR43191">
    <property type="entry name" value="RRNA METHYLTRANSFERASE 3"/>
    <property type="match status" value="1"/>
</dbReference>
<dbReference type="GO" id="GO:0032259">
    <property type="term" value="P:methylation"/>
    <property type="evidence" value="ECO:0007669"/>
    <property type="project" value="UniProtKB-KW"/>
</dbReference>
<dbReference type="CDD" id="cd18095">
    <property type="entry name" value="SpoU-like_rRNA-MTase"/>
    <property type="match status" value="1"/>
</dbReference>
<dbReference type="InterPro" id="IPR013123">
    <property type="entry name" value="SpoU_subst-bd"/>
</dbReference>
<dbReference type="InterPro" id="IPR053888">
    <property type="entry name" value="MRM3-like_sub_bind"/>
</dbReference>
<dbReference type="InterPro" id="IPR051259">
    <property type="entry name" value="rRNA_Methyltransferase"/>
</dbReference>
<evidence type="ECO:0000256" key="3">
    <source>
        <dbReference type="ARBA" id="ARBA00022679"/>
    </source>
</evidence>
<proteinExistence type="inferred from homology"/>
<dbReference type="Proteomes" id="UP000886005">
    <property type="component" value="Unassembled WGS sequence"/>
</dbReference>
<accession>A0A7V1PVF0</accession>
<dbReference type="Gene3D" id="3.40.1280.10">
    <property type="match status" value="1"/>
</dbReference>
<dbReference type="InterPro" id="IPR001537">
    <property type="entry name" value="SpoU_MeTrfase"/>
</dbReference>
<sequence>MIRPLSAAKVRYYRKLHQKKYRRQEGLFIVSGRRAVDEIMASPLEVENLLVDARGHPGHYRGYDGPIYSVSTQELKTISDVQTPQEVAAIVRIPQTLFDETRPEGHLLYLERINDPGNLGTIIRTAAWFGWKHLLLSHDSTDPYQPKTVRATAGMIGYVDIISDCRTSTLQALKEKGYTLWGTDVNGGKDLKSINPRGRHLVMLGSEAHGLTGQAGALADSRLYIKRQGHGESLNMAMAAGIIMHHFSRKEETGS</sequence>
<dbReference type="Pfam" id="PF22435">
    <property type="entry name" value="MRM3-like_sub_bind"/>
    <property type="match status" value="1"/>
</dbReference>
<dbReference type="AlphaFoldDB" id="A0A7V1PVF0"/>
<keyword evidence="2 5" id="KW-0489">Methyltransferase</keyword>
<dbReference type="InterPro" id="IPR029026">
    <property type="entry name" value="tRNA_m1G_MTases_N"/>
</dbReference>
<dbReference type="InterPro" id="IPR029064">
    <property type="entry name" value="Ribosomal_eL30-like_sf"/>
</dbReference>
<dbReference type="SUPFAM" id="SSF75217">
    <property type="entry name" value="alpha/beta knot"/>
    <property type="match status" value="1"/>
</dbReference>
<dbReference type="InterPro" id="IPR029028">
    <property type="entry name" value="Alpha/beta_knot_MTases"/>
</dbReference>
<evidence type="ECO:0000256" key="1">
    <source>
        <dbReference type="ARBA" id="ARBA00007228"/>
    </source>
</evidence>
<dbReference type="EMBL" id="DRLD01000322">
    <property type="protein sequence ID" value="HED11322.1"/>
    <property type="molecule type" value="Genomic_DNA"/>
</dbReference>